<proteinExistence type="predicted"/>
<organism evidence="1 2">
    <name type="scientific">Trichinella pseudospiralis</name>
    <name type="common">Parasitic roundworm</name>
    <dbReference type="NCBI Taxonomy" id="6337"/>
    <lineage>
        <taxon>Eukaryota</taxon>
        <taxon>Metazoa</taxon>
        <taxon>Ecdysozoa</taxon>
        <taxon>Nematoda</taxon>
        <taxon>Enoplea</taxon>
        <taxon>Dorylaimia</taxon>
        <taxon>Trichinellida</taxon>
        <taxon>Trichinellidae</taxon>
        <taxon>Trichinella</taxon>
    </lineage>
</organism>
<gene>
    <name evidence="1" type="ORF">T4C_12590</name>
</gene>
<evidence type="ECO:0000313" key="1">
    <source>
        <dbReference type="EMBL" id="KRZ26217.1"/>
    </source>
</evidence>
<reference evidence="1 2" key="1">
    <citation type="submission" date="2015-01" db="EMBL/GenBank/DDBJ databases">
        <title>Evolution of Trichinella species and genotypes.</title>
        <authorList>
            <person name="Korhonen P.K."/>
            <person name="Edoardo P."/>
            <person name="Giuseppe L.R."/>
            <person name="Gasser R.B."/>
        </authorList>
    </citation>
    <scope>NUCLEOTIDE SEQUENCE [LARGE SCALE GENOMIC DNA]</scope>
    <source>
        <strain evidence="1">ISS176</strain>
    </source>
</reference>
<dbReference type="EMBL" id="JYDV01000185">
    <property type="protein sequence ID" value="KRZ26217.1"/>
    <property type="molecule type" value="Genomic_DNA"/>
</dbReference>
<protein>
    <submittedName>
        <fullName evidence="1">Uncharacterized protein</fullName>
    </submittedName>
</protein>
<comment type="caution">
    <text evidence="1">The sequence shown here is derived from an EMBL/GenBank/DDBJ whole genome shotgun (WGS) entry which is preliminary data.</text>
</comment>
<dbReference type="Proteomes" id="UP000054826">
    <property type="component" value="Unassembled WGS sequence"/>
</dbReference>
<evidence type="ECO:0000313" key="2">
    <source>
        <dbReference type="Proteomes" id="UP000054826"/>
    </source>
</evidence>
<accession>A0A0V1IU07</accession>
<name>A0A0V1IU07_TRIPS</name>
<dbReference type="AlphaFoldDB" id="A0A0V1IU07"/>
<sequence>MRKKFALSRIKITRRPYSSFIFATHSSYVKSYGVVGRHDRRNSSKALGVNDAKRQLRIKLELITAKLHNPRVSSSFFRIENTMCTNKKSVSSHHLSRLCALLSRQRLLFIHLFHKLTRKFVTSSPVAIAPRPWLLRKLMHNKNRNNKRLLATIKRILSKYAFSKCNFLAMSSKIIQCKSTILYHLRTSDVTITYRTNREPLCCGNFNKMREMVSKEIDVSKLLIMATKNKAVIRIKTIFGSE</sequence>